<keyword evidence="6 11" id="KW-0812">Transmembrane</keyword>
<feature type="domain" description="General secretion pathway GspH" evidence="12">
    <location>
        <begin position="53"/>
        <end position="165"/>
    </location>
</feature>
<evidence type="ECO:0000313" key="14">
    <source>
        <dbReference type="Proteomes" id="UP001247805"/>
    </source>
</evidence>
<reference evidence="13 14" key="1">
    <citation type="submission" date="2023-10" db="EMBL/GenBank/DDBJ databases">
        <title>Glaciecola aquimarina strain GGW-M5 nov., isolated from a coastal seawater.</title>
        <authorList>
            <person name="Bayburt H."/>
            <person name="Kim J.M."/>
            <person name="Choi B.J."/>
            <person name="Jeon C.O."/>
        </authorList>
    </citation>
    <scope>NUCLEOTIDE SEQUENCE [LARGE SCALE GENOMIC DNA]</scope>
    <source>
        <strain evidence="13 14">KCTC 32108</strain>
    </source>
</reference>
<evidence type="ECO:0000256" key="8">
    <source>
        <dbReference type="ARBA" id="ARBA00023136"/>
    </source>
</evidence>
<gene>
    <name evidence="13" type="ORF">RS130_21250</name>
</gene>
<organism evidence="13 14">
    <name type="scientific">Paraglaciecola aquimarina</name>
    <dbReference type="NCBI Taxonomy" id="1235557"/>
    <lineage>
        <taxon>Bacteria</taxon>
        <taxon>Pseudomonadati</taxon>
        <taxon>Pseudomonadota</taxon>
        <taxon>Gammaproteobacteria</taxon>
        <taxon>Alteromonadales</taxon>
        <taxon>Alteromonadaceae</taxon>
        <taxon>Paraglaciecola</taxon>
    </lineage>
</organism>
<evidence type="ECO:0000256" key="9">
    <source>
        <dbReference type="ARBA" id="ARBA00025772"/>
    </source>
</evidence>
<keyword evidence="7 11" id="KW-1133">Transmembrane helix</keyword>
<protein>
    <recommendedName>
        <fullName evidence="2">Type II secretion system protein H</fullName>
    </recommendedName>
    <alternativeName>
        <fullName evidence="10">General secretion pathway protein H</fullName>
    </alternativeName>
</protein>
<evidence type="ECO:0000256" key="10">
    <source>
        <dbReference type="ARBA" id="ARBA00030775"/>
    </source>
</evidence>
<dbReference type="Pfam" id="PF12019">
    <property type="entry name" value="GspH"/>
    <property type="match status" value="1"/>
</dbReference>
<feature type="transmembrane region" description="Helical" evidence="11">
    <location>
        <begin position="12"/>
        <end position="40"/>
    </location>
</feature>
<evidence type="ECO:0000313" key="13">
    <source>
        <dbReference type="EMBL" id="MDU0356081.1"/>
    </source>
</evidence>
<evidence type="ECO:0000256" key="6">
    <source>
        <dbReference type="ARBA" id="ARBA00022692"/>
    </source>
</evidence>
<evidence type="ECO:0000259" key="12">
    <source>
        <dbReference type="Pfam" id="PF12019"/>
    </source>
</evidence>
<evidence type="ECO:0000256" key="2">
    <source>
        <dbReference type="ARBA" id="ARBA00021549"/>
    </source>
</evidence>
<name>A0ABU3T1F5_9ALTE</name>
<proteinExistence type="inferred from homology"/>
<evidence type="ECO:0000256" key="4">
    <source>
        <dbReference type="ARBA" id="ARBA00022481"/>
    </source>
</evidence>
<dbReference type="RefSeq" id="WP_316027589.1">
    <property type="nucleotide sequence ID" value="NZ_JAWDIO010000002.1"/>
</dbReference>
<keyword evidence="4" id="KW-0488">Methylation</keyword>
<dbReference type="InterPro" id="IPR022346">
    <property type="entry name" value="T2SS_GspH"/>
</dbReference>
<keyword evidence="3" id="KW-1003">Cell membrane</keyword>
<evidence type="ECO:0000256" key="5">
    <source>
        <dbReference type="ARBA" id="ARBA00022519"/>
    </source>
</evidence>
<dbReference type="EMBL" id="JAWDIO010000002">
    <property type="protein sequence ID" value="MDU0356081.1"/>
    <property type="molecule type" value="Genomic_DNA"/>
</dbReference>
<evidence type="ECO:0000256" key="1">
    <source>
        <dbReference type="ARBA" id="ARBA00004377"/>
    </source>
</evidence>
<dbReference type="Gene3D" id="3.55.40.10">
    <property type="entry name" value="minor pseudopilin epsh domain"/>
    <property type="match status" value="1"/>
</dbReference>
<dbReference type="SUPFAM" id="SSF54523">
    <property type="entry name" value="Pili subunits"/>
    <property type="match status" value="1"/>
</dbReference>
<evidence type="ECO:0000256" key="3">
    <source>
        <dbReference type="ARBA" id="ARBA00022475"/>
    </source>
</evidence>
<keyword evidence="14" id="KW-1185">Reference proteome</keyword>
<evidence type="ECO:0000256" key="7">
    <source>
        <dbReference type="ARBA" id="ARBA00022989"/>
    </source>
</evidence>
<accession>A0ABU3T1F5</accession>
<dbReference type="Proteomes" id="UP001247805">
    <property type="component" value="Unassembled WGS sequence"/>
</dbReference>
<comment type="similarity">
    <text evidence="9">Belongs to the GSP H family.</text>
</comment>
<evidence type="ECO:0000256" key="11">
    <source>
        <dbReference type="SAM" id="Phobius"/>
    </source>
</evidence>
<comment type="subcellular location">
    <subcellularLocation>
        <location evidence="1">Cell inner membrane</location>
        <topology evidence="1">Single-pass membrane protein</topology>
    </subcellularLocation>
</comment>
<keyword evidence="8 11" id="KW-0472">Membrane</keyword>
<dbReference type="InterPro" id="IPR045584">
    <property type="entry name" value="Pilin-like"/>
</dbReference>
<sequence>MLQNEIGTFVMFTWRGLTILELLFTISITLILLGIGAPAFHSVQRNIQLKSVVENLYYSLQKSRAVAISRQVPVTTSFTKGKAWCVGTSDLGICDCNIVDSCTVNGVEQRLYAGDYSFITLTDIRFGKDNIAVFDGVRGLAVGHAGSVIFSDGVRQLKLILSNMGRVRICAIDKDIGGYKAC</sequence>
<comment type="caution">
    <text evidence="13">The sequence shown here is derived from an EMBL/GenBank/DDBJ whole genome shotgun (WGS) entry which is preliminary data.</text>
</comment>
<keyword evidence="5" id="KW-0997">Cell inner membrane</keyword>